<dbReference type="Proteomes" id="UP001145021">
    <property type="component" value="Unassembled WGS sequence"/>
</dbReference>
<evidence type="ECO:0000313" key="10">
    <source>
        <dbReference type="Proteomes" id="UP001145021"/>
    </source>
</evidence>
<dbReference type="AlphaFoldDB" id="A0A9W8CHX8"/>
<dbReference type="Pfam" id="PF05739">
    <property type="entry name" value="SNARE"/>
    <property type="match status" value="1"/>
</dbReference>
<dbReference type="SMART" id="SM00397">
    <property type="entry name" value="t_SNARE"/>
    <property type="match status" value="1"/>
</dbReference>
<evidence type="ECO:0000256" key="7">
    <source>
        <dbReference type="SAM" id="Phobius"/>
    </source>
</evidence>
<comment type="subcellular location">
    <subcellularLocation>
        <location evidence="1">Membrane</location>
        <topology evidence="1">Single-pass type IV membrane protein</topology>
    </subcellularLocation>
</comment>
<evidence type="ECO:0000256" key="3">
    <source>
        <dbReference type="ARBA" id="ARBA00022692"/>
    </source>
</evidence>
<evidence type="ECO:0000256" key="5">
    <source>
        <dbReference type="ARBA" id="ARBA00023136"/>
    </source>
</evidence>
<dbReference type="Pfam" id="PF00804">
    <property type="entry name" value="Syntaxin"/>
    <property type="match status" value="1"/>
</dbReference>
<evidence type="ECO:0000256" key="6">
    <source>
        <dbReference type="SAM" id="MobiDB-lite"/>
    </source>
</evidence>
<evidence type="ECO:0000256" key="2">
    <source>
        <dbReference type="ARBA" id="ARBA00009063"/>
    </source>
</evidence>
<dbReference type="PROSITE" id="PS00914">
    <property type="entry name" value="SYNTAXIN"/>
    <property type="match status" value="1"/>
</dbReference>
<organism evidence="9 10">
    <name type="scientific">Coemansia asiatica</name>
    <dbReference type="NCBI Taxonomy" id="1052880"/>
    <lineage>
        <taxon>Eukaryota</taxon>
        <taxon>Fungi</taxon>
        <taxon>Fungi incertae sedis</taxon>
        <taxon>Zoopagomycota</taxon>
        <taxon>Kickxellomycotina</taxon>
        <taxon>Kickxellomycetes</taxon>
        <taxon>Kickxellales</taxon>
        <taxon>Kickxellaceae</taxon>
        <taxon>Coemansia</taxon>
    </lineage>
</organism>
<dbReference type="GO" id="GO:0005886">
    <property type="term" value="C:plasma membrane"/>
    <property type="evidence" value="ECO:0007669"/>
    <property type="project" value="TreeGrafter"/>
</dbReference>
<dbReference type="InterPro" id="IPR006011">
    <property type="entry name" value="Syntaxin_N"/>
</dbReference>
<evidence type="ECO:0000259" key="8">
    <source>
        <dbReference type="PROSITE" id="PS50192"/>
    </source>
</evidence>
<keyword evidence="4 7" id="KW-1133">Transmembrane helix</keyword>
<dbReference type="InterPro" id="IPR006012">
    <property type="entry name" value="Syntaxin/epimorphin_CS"/>
</dbReference>
<dbReference type="GO" id="GO:0006886">
    <property type="term" value="P:intracellular protein transport"/>
    <property type="evidence" value="ECO:0007669"/>
    <property type="project" value="InterPro"/>
</dbReference>
<feature type="compositionally biased region" description="Basic and acidic residues" evidence="6">
    <location>
        <begin position="1"/>
        <end position="18"/>
    </location>
</feature>
<keyword evidence="10" id="KW-1185">Reference proteome</keyword>
<gene>
    <name evidence="9" type="ORF">LPJ64_005588</name>
</gene>
<dbReference type="GO" id="GO:0000149">
    <property type="term" value="F:SNARE binding"/>
    <property type="evidence" value="ECO:0007669"/>
    <property type="project" value="TreeGrafter"/>
</dbReference>
<sequence length="307" mass="34981">MGRDRFNELQGYSDREDTAIEMGHVGQGYSGGSGSGAGDPAGNPDGQFFYLLDNTTKQMTSVDANIDQIANLHEQALNAASESRYKQIASQRDQFVEETSKLISGIKQSLDVLARTVDDPNIPKSQRVAQASRQQSLARKFSEQLQRYRQMEYRYSQRNRERFERQYRIFRPEATEDEITEALNSDQAGQVFAQAVMQSNRLGEARRVLRDVKERQVDIDKIERTISELAEVFVEVNDMVNRQQDMIDNIESAVEATHGNVDMGNTETKKAIVNRIKARKKLWIILLLSIILIVVIVVIIYFTVIKK</sequence>
<dbReference type="GO" id="GO:0006887">
    <property type="term" value="P:exocytosis"/>
    <property type="evidence" value="ECO:0007669"/>
    <property type="project" value="TreeGrafter"/>
</dbReference>
<proteinExistence type="inferred from homology"/>
<dbReference type="GO" id="GO:0006906">
    <property type="term" value="P:vesicle fusion"/>
    <property type="evidence" value="ECO:0007669"/>
    <property type="project" value="TreeGrafter"/>
</dbReference>
<comment type="similarity">
    <text evidence="2">Belongs to the syntaxin family.</text>
</comment>
<dbReference type="PANTHER" id="PTHR19957:SF307">
    <property type="entry name" value="PROTEIN SSO1-RELATED"/>
    <property type="match status" value="1"/>
</dbReference>
<dbReference type="GO" id="GO:0048278">
    <property type="term" value="P:vesicle docking"/>
    <property type="evidence" value="ECO:0007669"/>
    <property type="project" value="TreeGrafter"/>
</dbReference>
<feature type="domain" description="T-SNARE coiled-coil homology" evidence="8">
    <location>
        <begin position="209"/>
        <end position="271"/>
    </location>
</feature>
<reference evidence="9" key="1">
    <citation type="submission" date="2022-07" db="EMBL/GenBank/DDBJ databases">
        <title>Phylogenomic reconstructions and comparative analyses of Kickxellomycotina fungi.</title>
        <authorList>
            <person name="Reynolds N.K."/>
            <person name="Stajich J.E."/>
            <person name="Barry K."/>
            <person name="Grigoriev I.V."/>
            <person name="Crous P."/>
            <person name="Smith M.E."/>
        </authorList>
    </citation>
    <scope>NUCLEOTIDE SEQUENCE</scope>
    <source>
        <strain evidence="9">NBRC 105413</strain>
    </source>
</reference>
<accession>A0A9W8CHX8</accession>
<evidence type="ECO:0000256" key="1">
    <source>
        <dbReference type="ARBA" id="ARBA00004211"/>
    </source>
</evidence>
<dbReference type="EMBL" id="JANBOH010000375">
    <property type="protein sequence ID" value="KAJ1642573.1"/>
    <property type="molecule type" value="Genomic_DNA"/>
</dbReference>
<dbReference type="GO" id="GO:0012505">
    <property type="term" value="C:endomembrane system"/>
    <property type="evidence" value="ECO:0007669"/>
    <property type="project" value="TreeGrafter"/>
</dbReference>
<dbReference type="InterPro" id="IPR045242">
    <property type="entry name" value="Syntaxin"/>
</dbReference>
<keyword evidence="3 7" id="KW-0812">Transmembrane</keyword>
<dbReference type="PROSITE" id="PS50192">
    <property type="entry name" value="T_SNARE"/>
    <property type="match status" value="1"/>
</dbReference>
<name>A0A9W8CHX8_9FUNG</name>
<dbReference type="GO" id="GO:0005484">
    <property type="term" value="F:SNAP receptor activity"/>
    <property type="evidence" value="ECO:0007669"/>
    <property type="project" value="InterPro"/>
</dbReference>
<feature type="compositionally biased region" description="Gly residues" evidence="6">
    <location>
        <begin position="25"/>
        <end position="39"/>
    </location>
</feature>
<dbReference type="GO" id="GO:0031201">
    <property type="term" value="C:SNARE complex"/>
    <property type="evidence" value="ECO:0007669"/>
    <property type="project" value="TreeGrafter"/>
</dbReference>
<dbReference type="Gene3D" id="1.20.58.70">
    <property type="match status" value="1"/>
</dbReference>
<evidence type="ECO:0000313" key="9">
    <source>
        <dbReference type="EMBL" id="KAJ1642573.1"/>
    </source>
</evidence>
<evidence type="ECO:0000256" key="4">
    <source>
        <dbReference type="ARBA" id="ARBA00022989"/>
    </source>
</evidence>
<dbReference type="InterPro" id="IPR010989">
    <property type="entry name" value="SNARE"/>
</dbReference>
<protein>
    <recommendedName>
        <fullName evidence="8">t-SNARE coiled-coil homology domain-containing protein</fullName>
    </recommendedName>
</protein>
<feature type="region of interest" description="Disordered" evidence="6">
    <location>
        <begin position="1"/>
        <end position="42"/>
    </location>
</feature>
<dbReference type="InterPro" id="IPR000727">
    <property type="entry name" value="T_SNARE_dom"/>
</dbReference>
<feature type="transmembrane region" description="Helical" evidence="7">
    <location>
        <begin position="282"/>
        <end position="304"/>
    </location>
</feature>
<keyword evidence="5 7" id="KW-0472">Membrane</keyword>
<comment type="caution">
    <text evidence="9">The sequence shown here is derived from an EMBL/GenBank/DDBJ whole genome shotgun (WGS) entry which is preliminary data.</text>
</comment>
<dbReference type="PANTHER" id="PTHR19957">
    <property type="entry name" value="SYNTAXIN"/>
    <property type="match status" value="1"/>
</dbReference>
<dbReference type="SUPFAM" id="SSF47661">
    <property type="entry name" value="t-snare proteins"/>
    <property type="match status" value="1"/>
</dbReference>